<dbReference type="PANTHER" id="PTHR40267:SF1">
    <property type="entry name" value="BLR3294 PROTEIN"/>
    <property type="match status" value="1"/>
</dbReference>
<dbReference type="KEGG" id="otm:OSB_12060"/>
<dbReference type="PATRIC" id="fig|1458307.3.peg.1220"/>
<dbReference type="AlphaFoldDB" id="A0A0K0Y4H2"/>
<dbReference type="GO" id="GO:0047436">
    <property type="term" value="F:arylmalonate decarboxylase activity"/>
    <property type="evidence" value="ECO:0007669"/>
    <property type="project" value="UniProtKB-EC"/>
</dbReference>
<proteinExistence type="predicted"/>
<gene>
    <name evidence="1" type="ORF">OSB_12060</name>
</gene>
<evidence type="ECO:0000313" key="1">
    <source>
        <dbReference type="EMBL" id="AKS45761.1"/>
    </source>
</evidence>
<dbReference type="Proteomes" id="UP000067444">
    <property type="component" value="Chromosome"/>
</dbReference>
<dbReference type="EMBL" id="CP012160">
    <property type="protein sequence ID" value="AKS45761.1"/>
    <property type="molecule type" value="Genomic_DNA"/>
</dbReference>
<sequence>MMDHFPYTLTGPIGTTATLGLVVLQVDETIEQDFHRLFSGPDVALYVSRIPSGDNLTPDTIAQMAIDLPQAASLLPPAAAFDVIGYACTSGTTLIGADKVSDLVTVHAKTKAVTNPLSASIAAFKALNVKSIAIVSPYIATVATPIQAAFEDAGFDVPATVSFGEEVEANVARIDPASIHAAALAIGKTDGVDAVFLSCTNLRTLNIIDDLEQRLGCPVVSSNQALAWHMAQLASAQLAQDAPGALCKTCAHSQ</sequence>
<organism evidence="1 2">
    <name type="scientific">Octadecabacter temperatus</name>
    <dbReference type="NCBI Taxonomy" id="1458307"/>
    <lineage>
        <taxon>Bacteria</taxon>
        <taxon>Pseudomonadati</taxon>
        <taxon>Pseudomonadota</taxon>
        <taxon>Alphaproteobacteria</taxon>
        <taxon>Rhodobacterales</taxon>
        <taxon>Roseobacteraceae</taxon>
        <taxon>Octadecabacter</taxon>
    </lineage>
</organism>
<accession>A0A0K0Y4H2</accession>
<dbReference type="STRING" id="1458307.OSB_12060"/>
<dbReference type="EC" id="4.1.1.76" evidence="1"/>
<name>A0A0K0Y4H2_9RHOB</name>
<keyword evidence="1" id="KW-0456">Lyase</keyword>
<protein>
    <submittedName>
        <fullName evidence="1">Arylmalonate decarboxylase</fullName>
        <ecNumber evidence="1">4.1.1.76</ecNumber>
    </submittedName>
</protein>
<dbReference type="Gene3D" id="3.40.50.12500">
    <property type="match status" value="1"/>
</dbReference>
<dbReference type="PIRSF" id="PIRSF015736">
    <property type="entry name" value="MI"/>
    <property type="match status" value="1"/>
</dbReference>
<dbReference type="Pfam" id="PF17645">
    <property type="entry name" value="Amdase"/>
    <property type="match status" value="1"/>
</dbReference>
<dbReference type="InterPro" id="IPR053714">
    <property type="entry name" value="Iso_Racemase_Enz_sf"/>
</dbReference>
<dbReference type="InterPro" id="IPR026286">
    <property type="entry name" value="MaiA/AMDase"/>
</dbReference>
<reference evidence="1 2" key="1">
    <citation type="journal article" date="2015" name="Genome Announc.">
        <title>Closed Genome Sequence of Octadecabacter temperatus SB1, the First Mesophilic Species of the Genus Octadecabacter.</title>
        <authorList>
            <person name="Voget S."/>
            <person name="Billerbeck S."/>
            <person name="Simon M."/>
            <person name="Daniel R."/>
        </authorList>
    </citation>
    <scope>NUCLEOTIDE SEQUENCE [LARGE SCALE GENOMIC DNA]</scope>
    <source>
        <strain evidence="1 2">SB1</strain>
    </source>
</reference>
<keyword evidence="2" id="KW-1185">Reference proteome</keyword>
<dbReference type="PANTHER" id="PTHR40267">
    <property type="entry name" value="BLR3294 PROTEIN"/>
    <property type="match status" value="1"/>
</dbReference>
<evidence type="ECO:0000313" key="2">
    <source>
        <dbReference type="Proteomes" id="UP000067444"/>
    </source>
</evidence>